<dbReference type="PANTHER" id="PTHR23302:SF40">
    <property type="entry name" value="TRANSMEMBRANE CHANNEL-LIKE PROTEIN"/>
    <property type="match status" value="1"/>
</dbReference>
<keyword evidence="1" id="KW-1133">Transmembrane helix</keyword>
<dbReference type="PANTHER" id="PTHR23302">
    <property type="entry name" value="TRANSMEMBRANE CHANNEL-RELATED"/>
    <property type="match status" value="1"/>
</dbReference>
<dbReference type="Proteomes" id="UP000270296">
    <property type="component" value="Unassembled WGS sequence"/>
</dbReference>
<dbReference type="GO" id="GO:0005886">
    <property type="term" value="C:plasma membrane"/>
    <property type="evidence" value="ECO:0007669"/>
    <property type="project" value="InterPro"/>
</dbReference>
<organism evidence="4">
    <name type="scientific">Soboliphyme baturini</name>
    <dbReference type="NCBI Taxonomy" id="241478"/>
    <lineage>
        <taxon>Eukaryota</taxon>
        <taxon>Metazoa</taxon>
        <taxon>Ecdysozoa</taxon>
        <taxon>Nematoda</taxon>
        <taxon>Enoplea</taxon>
        <taxon>Dorylaimia</taxon>
        <taxon>Dioctophymatida</taxon>
        <taxon>Dioctophymatoidea</taxon>
        <taxon>Soboliphymatidae</taxon>
        <taxon>Soboliphyme</taxon>
    </lineage>
</organism>
<keyword evidence="1" id="KW-0472">Membrane</keyword>
<gene>
    <name evidence="2" type="ORF">SBAD_LOCUS11151</name>
</gene>
<dbReference type="EMBL" id="UZAM01015154">
    <property type="protein sequence ID" value="VDP37549.1"/>
    <property type="molecule type" value="Genomic_DNA"/>
</dbReference>
<dbReference type="AlphaFoldDB" id="A0A183J5K3"/>
<feature type="transmembrane region" description="Helical" evidence="1">
    <location>
        <begin position="100"/>
        <end position="122"/>
    </location>
</feature>
<reference evidence="4" key="1">
    <citation type="submission" date="2016-06" db="UniProtKB">
        <authorList>
            <consortium name="WormBaseParasite"/>
        </authorList>
    </citation>
    <scope>IDENTIFICATION</scope>
</reference>
<evidence type="ECO:0000256" key="1">
    <source>
        <dbReference type="SAM" id="Phobius"/>
    </source>
</evidence>
<keyword evidence="3" id="KW-1185">Reference proteome</keyword>
<reference evidence="2 3" key="2">
    <citation type="submission" date="2018-11" db="EMBL/GenBank/DDBJ databases">
        <authorList>
            <consortium name="Pathogen Informatics"/>
        </authorList>
    </citation>
    <scope>NUCLEOTIDE SEQUENCE [LARGE SCALE GENOMIC DNA]</scope>
</reference>
<feature type="transmembrane region" description="Helical" evidence="1">
    <location>
        <begin position="20"/>
        <end position="41"/>
    </location>
</feature>
<dbReference type="InterPro" id="IPR038900">
    <property type="entry name" value="TMC"/>
</dbReference>
<name>A0A183J5K3_9BILA</name>
<evidence type="ECO:0000313" key="3">
    <source>
        <dbReference type="Proteomes" id="UP000270296"/>
    </source>
</evidence>
<keyword evidence="1" id="KW-0812">Transmembrane</keyword>
<sequence>MEYKEKQVEKFRWVRFAMRICANIIILGMMAGSTFAIYAVVERSKTIENDVNADAFRRNEVPIVVSFITLVFPNFFELVSKGLERFHPRTSLRLHLGRILVLYFLNFYTLIFAIFTKMQYYIELQENIQDLPVDLISNLTETEALQLLPRGSNDPMSLRFMRDLINSLNKASTMSSGEDLATNLTNFTLSGAAIASRLPLYQLLPKQFFGNRFVPFAKGSMKQRLIEARIKSYRTAKTGVMKSTTLPSFNFTTIHPEYGTLGVAKVHAFFVNGTDVNDTEDSTFPTTVHHSTFQRNLSHMPRTSVIPLPQKLQGISSDELGNLCWETMIGQVNL</sequence>
<evidence type="ECO:0000313" key="4">
    <source>
        <dbReference type="WBParaSite" id="SBAD_0001153101-mRNA-1"/>
    </source>
</evidence>
<dbReference type="GO" id="GO:0008381">
    <property type="term" value="F:mechanosensitive monoatomic ion channel activity"/>
    <property type="evidence" value="ECO:0007669"/>
    <property type="project" value="TreeGrafter"/>
</dbReference>
<dbReference type="OrthoDB" id="5831905at2759"/>
<feature type="transmembrane region" description="Helical" evidence="1">
    <location>
        <begin position="61"/>
        <end position="79"/>
    </location>
</feature>
<dbReference type="WBParaSite" id="SBAD_0001153101-mRNA-1">
    <property type="protein sequence ID" value="SBAD_0001153101-mRNA-1"/>
    <property type="gene ID" value="SBAD_0001153101"/>
</dbReference>
<proteinExistence type="predicted"/>
<accession>A0A183J5K3</accession>
<evidence type="ECO:0000313" key="2">
    <source>
        <dbReference type="EMBL" id="VDP37549.1"/>
    </source>
</evidence>
<protein>
    <submittedName>
        <fullName evidence="4">Transmembrane protein</fullName>
    </submittedName>
</protein>